<dbReference type="CDD" id="cd07332">
    <property type="entry name" value="M48C_Oma1_like"/>
    <property type="match status" value="1"/>
</dbReference>
<gene>
    <name evidence="11" type="ORF">QPM17_08545</name>
</gene>
<evidence type="ECO:0000256" key="5">
    <source>
        <dbReference type="ARBA" id="ARBA00023049"/>
    </source>
</evidence>
<proteinExistence type="inferred from homology"/>
<name>A0ABT7IBY2_9GAMM</name>
<dbReference type="Pfam" id="PF23368">
    <property type="entry name" value="DUF7092"/>
    <property type="match status" value="1"/>
</dbReference>
<comment type="cofactor">
    <cofactor evidence="6">
        <name>Zn(2+)</name>
        <dbReference type="ChEBI" id="CHEBI:29105"/>
    </cofactor>
    <text evidence="6">Binds 1 zinc ion per subunit.</text>
</comment>
<dbReference type="PANTHER" id="PTHR22726">
    <property type="entry name" value="METALLOENDOPEPTIDASE OMA1"/>
    <property type="match status" value="1"/>
</dbReference>
<keyword evidence="5 6" id="KW-0482">Metalloprotease</keyword>
<dbReference type="Pfam" id="PF01435">
    <property type="entry name" value="Peptidase_M48"/>
    <property type="match status" value="1"/>
</dbReference>
<dbReference type="InterPro" id="IPR051156">
    <property type="entry name" value="Mito/Outer_Membr_Metalloprot"/>
</dbReference>
<keyword evidence="3 6" id="KW-0378">Hydrolase</keyword>
<evidence type="ECO:0000256" key="4">
    <source>
        <dbReference type="ARBA" id="ARBA00022833"/>
    </source>
</evidence>
<protein>
    <submittedName>
        <fullName evidence="11">M48 family metallopeptidase</fullName>
    </submittedName>
</protein>
<evidence type="ECO:0000259" key="9">
    <source>
        <dbReference type="Pfam" id="PF01435"/>
    </source>
</evidence>
<evidence type="ECO:0000256" key="1">
    <source>
        <dbReference type="ARBA" id="ARBA00022670"/>
    </source>
</evidence>
<evidence type="ECO:0000256" key="7">
    <source>
        <dbReference type="SAM" id="MobiDB-lite"/>
    </source>
</evidence>
<evidence type="ECO:0000313" key="12">
    <source>
        <dbReference type="Proteomes" id="UP001227964"/>
    </source>
</evidence>
<keyword evidence="8" id="KW-0812">Transmembrane</keyword>
<reference evidence="11 12" key="1">
    <citation type="submission" date="2023-06" db="EMBL/GenBank/DDBJ databases">
        <title>Marinobacter azerbaijanicus a moderately halophilic, isolated from Urmia Lake in Azerbaijan region of Iran.</title>
        <authorList>
            <person name="Sanchez-Porro C."/>
            <person name="Aghdam E.M."/>
            <person name="Saheb S.M."/>
            <person name="Tarhriz V."/>
            <person name="Kazemi E."/>
            <person name="Ammozegar M.A."/>
            <person name="Ventosa A."/>
            <person name="Hejazi M.S."/>
        </authorList>
    </citation>
    <scope>NUCLEOTIDE SEQUENCE [LARGE SCALE GENOMIC DNA]</scope>
    <source>
        <strain evidence="11 12">TBZ242</strain>
    </source>
</reference>
<dbReference type="InterPro" id="IPR001915">
    <property type="entry name" value="Peptidase_M48"/>
</dbReference>
<feature type="compositionally biased region" description="Basic and acidic residues" evidence="7">
    <location>
        <begin position="344"/>
        <end position="356"/>
    </location>
</feature>
<sequence>MSTSPPSEVTIEGQFYSGRNSSRQSAVLRSAGGVIILDAGEARMQLSPGDVEIAPRIGNTPRYLHLPGDGVFETEDNNGVDQLARQSRHGRGNRLLHQLENHLGLILVAVVITIATTGAAFVWGVPWAARAVANALPDSVAEQVGESTLSTLDGTWLEPSRLSEQRQRALMADFQPFLTTVSGQSINVIFRSSPAIGANAMALPDGTLIFTDDLVNLARDNKELTAILAHEIGHVAHRHGMTGMVQSSLTFWLIVMMTGDLSAFSDATVVVPAVLMSLSYSRDMEREADTYALKTLEENGIDPIHFANIMERLMTSRSNREASETEEGSSRWDALRDMLSSHPETGERIERFKQSP</sequence>
<dbReference type="InterPro" id="IPR055518">
    <property type="entry name" value="DUF7092"/>
</dbReference>
<keyword evidence="12" id="KW-1185">Reference proteome</keyword>
<feature type="domain" description="Peptidase M48" evidence="9">
    <location>
        <begin position="188"/>
        <end position="353"/>
    </location>
</feature>
<evidence type="ECO:0000256" key="8">
    <source>
        <dbReference type="SAM" id="Phobius"/>
    </source>
</evidence>
<evidence type="ECO:0000313" key="11">
    <source>
        <dbReference type="EMBL" id="MDL0431173.1"/>
    </source>
</evidence>
<dbReference type="Proteomes" id="UP001227964">
    <property type="component" value="Unassembled WGS sequence"/>
</dbReference>
<feature type="transmembrane region" description="Helical" evidence="8">
    <location>
        <begin position="103"/>
        <end position="129"/>
    </location>
</feature>
<keyword evidence="2" id="KW-0479">Metal-binding</keyword>
<evidence type="ECO:0000256" key="3">
    <source>
        <dbReference type="ARBA" id="ARBA00022801"/>
    </source>
</evidence>
<dbReference type="RefSeq" id="WP_285390231.1">
    <property type="nucleotide sequence ID" value="NZ_JASSVS010000003.1"/>
</dbReference>
<accession>A0ABT7IBY2</accession>
<dbReference type="Gene3D" id="3.30.2010.10">
    <property type="entry name" value="Metalloproteases ('zincins'), catalytic domain"/>
    <property type="match status" value="1"/>
</dbReference>
<comment type="similarity">
    <text evidence="6">Belongs to the peptidase M48 family.</text>
</comment>
<dbReference type="PANTHER" id="PTHR22726:SF1">
    <property type="entry name" value="METALLOENDOPEPTIDASE OMA1, MITOCHONDRIAL"/>
    <property type="match status" value="1"/>
</dbReference>
<dbReference type="EMBL" id="JASSVS010000003">
    <property type="protein sequence ID" value="MDL0431173.1"/>
    <property type="molecule type" value="Genomic_DNA"/>
</dbReference>
<evidence type="ECO:0000259" key="10">
    <source>
        <dbReference type="Pfam" id="PF23368"/>
    </source>
</evidence>
<keyword evidence="4 6" id="KW-0862">Zinc</keyword>
<feature type="domain" description="DUF7092" evidence="10">
    <location>
        <begin position="10"/>
        <end position="86"/>
    </location>
</feature>
<evidence type="ECO:0000256" key="6">
    <source>
        <dbReference type="RuleBase" id="RU003983"/>
    </source>
</evidence>
<feature type="region of interest" description="Disordered" evidence="7">
    <location>
        <begin position="317"/>
        <end position="356"/>
    </location>
</feature>
<organism evidence="11 12">
    <name type="scientific">Marinobacter azerbaijanicus</name>
    <dbReference type="NCBI Taxonomy" id="3050455"/>
    <lineage>
        <taxon>Bacteria</taxon>
        <taxon>Pseudomonadati</taxon>
        <taxon>Pseudomonadota</taxon>
        <taxon>Gammaproteobacteria</taxon>
        <taxon>Pseudomonadales</taxon>
        <taxon>Marinobacteraceae</taxon>
        <taxon>Marinobacter</taxon>
    </lineage>
</organism>
<comment type="caution">
    <text evidence="11">The sequence shown here is derived from an EMBL/GenBank/DDBJ whole genome shotgun (WGS) entry which is preliminary data.</text>
</comment>
<keyword evidence="8" id="KW-1133">Transmembrane helix</keyword>
<keyword evidence="1 6" id="KW-0645">Protease</keyword>
<evidence type="ECO:0000256" key="2">
    <source>
        <dbReference type="ARBA" id="ARBA00022723"/>
    </source>
</evidence>
<keyword evidence="8" id="KW-0472">Membrane</keyword>
<feature type="compositionally biased region" description="Basic and acidic residues" evidence="7">
    <location>
        <begin position="318"/>
        <end position="336"/>
    </location>
</feature>